<evidence type="ECO:0000256" key="1">
    <source>
        <dbReference type="ARBA" id="ARBA00022801"/>
    </source>
</evidence>
<protein>
    <submittedName>
        <fullName evidence="2">Acetylornithine deacetylase/succinyl-diaminopimelate desuccinylase-like protein</fullName>
    </submittedName>
</protein>
<dbReference type="PANTHER" id="PTHR43808:SF25">
    <property type="entry name" value="PEPTIDASE M20 DIMERISATION DOMAIN-CONTAINING PROTEIN"/>
    <property type="match status" value="1"/>
</dbReference>
<sequence>MLDGLGILNRGRLFTPKTTHPLMDLPNQIITTQIKAGEHPSSMAGKAKIIINVQSLPHEKDEFGLGGHVKREVEAHVAAICQAAPYLRAHPARMEWILDADCAEVSPDHPFVAAFQGAVATAGLSPTLSGFGAHSDMGLPTGLGQTPTVNFGPGDPAQSHQPNEKVSVRDLVDCTKAIALAIEGWCG</sequence>
<dbReference type="PANTHER" id="PTHR43808">
    <property type="entry name" value="ACETYLORNITHINE DEACETYLASE"/>
    <property type="match status" value="1"/>
</dbReference>
<dbReference type="EMBL" id="JAUSVX010000001">
    <property type="protein sequence ID" value="MDQ0467010.1"/>
    <property type="molecule type" value="Genomic_DNA"/>
</dbReference>
<dbReference type="InterPro" id="IPR050072">
    <property type="entry name" value="Peptidase_M20A"/>
</dbReference>
<organism evidence="2 3">
    <name type="scientific">Labrys wisconsinensis</name>
    <dbReference type="NCBI Taxonomy" id="425677"/>
    <lineage>
        <taxon>Bacteria</taxon>
        <taxon>Pseudomonadati</taxon>
        <taxon>Pseudomonadota</taxon>
        <taxon>Alphaproteobacteria</taxon>
        <taxon>Hyphomicrobiales</taxon>
        <taxon>Xanthobacteraceae</taxon>
        <taxon>Labrys</taxon>
    </lineage>
</organism>
<reference evidence="2 3" key="1">
    <citation type="submission" date="2023-07" db="EMBL/GenBank/DDBJ databases">
        <title>Genomic Encyclopedia of Type Strains, Phase IV (KMG-IV): sequencing the most valuable type-strain genomes for metagenomic binning, comparative biology and taxonomic classification.</title>
        <authorList>
            <person name="Goeker M."/>
        </authorList>
    </citation>
    <scope>NUCLEOTIDE SEQUENCE [LARGE SCALE GENOMIC DNA]</scope>
    <source>
        <strain evidence="2 3">DSM 19619</strain>
    </source>
</reference>
<name>A0ABU0J077_9HYPH</name>
<evidence type="ECO:0000313" key="2">
    <source>
        <dbReference type="EMBL" id="MDQ0467010.1"/>
    </source>
</evidence>
<gene>
    <name evidence="2" type="ORF">QO011_000005</name>
</gene>
<comment type="caution">
    <text evidence="2">The sequence shown here is derived from an EMBL/GenBank/DDBJ whole genome shotgun (WGS) entry which is preliminary data.</text>
</comment>
<keyword evidence="3" id="KW-1185">Reference proteome</keyword>
<evidence type="ECO:0000313" key="3">
    <source>
        <dbReference type="Proteomes" id="UP001242480"/>
    </source>
</evidence>
<keyword evidence="1" id="KW-0378">Hydrolase</keyword>
<dbReference type="SUPFAM" id="SSF53187">
    <property type="entry name" value="Zn-dependent exopeptidases"/>
    <property type="match status" value="1"/>
</dbReference>
<proteinExistence type="predicted"/>
<accession>A0ABU0J077</accession>
<dbReference type="Gene3D" id="3.30.70.360">
    <property type="match status" value="1"/>
</dbReference>
<dbReference type="Proteomes" id="UP001242480">
    <property type="component" value="Unassembled WGS sequence"/>
</dbReference>
<dbReference type="InterPro" id="IPR002933">
    <property type="entry name" value="Peptidase_M20"/>
</dbReference>
<dbReference type="RefSeq" id="WP_307266084.1">
    <property type="nucleotide sequence ID" value="NZ_JAUSVX010000001.1"/>
</dbReference>
<dbReference type="Gene3D" id="3.40.630.10">
    <property type="entry name" value="Zn peptidases"/>
    <property type="match status" value="1"/>
</dbReference>
<dbReference type="Pfam" id="PF01546">
    <property type="entry name" value="Peptidase_M20"/>
    <property type="match status" value="1"/>
</dbReference>